<evidence type="ECO:0000256" key="1">
    <source>
        <dbReference type="SAM" id="Phobius"/>
    </source>
</evidence>
<sequence>MTVPLSFYVFPAKVRTDDSCTAISCPLPVNHRCPFAVISDHSSVQLRPFDTRVPIVSTNFVLFLCVSATRQHLYLADCLNYSGHGRCKIVSFCLFRKIIFIWFYLLTVFRWLSLIFHNFNINRFSYN</sequence>
<protein>
    <submittedName>
        <fullName evidence="2">Uncharacterized protein</fullName>
    </submittedName>
</protein>
<keyword evidence="1" id="KW-1133">Transmembrane helix</keyword>
<dbReference type="Proteomes" id="UP001154329">
    <property type="component" value="Chromosome 1"/>
</dbReference>
<feature type="transmembrane region" description="Helical" evidence="1">
    <location>
        <begin position="98"/>
        <end position="119"/>
    </location>
</feature>
<dbReference type="EMBL" id="OU899034">
    <property type="protein sequence ID" value="CAH1715785.1"/>
    <property type="molecule type" value="Genomic_DNA"/>
</dbReference>
<proteinExistence type="predicted"/>
<dbReference type="AlphaFoldDB" id="A0A9P0NBV7"/>
<reference evidence="2" key="1">
    <citation type="submission" date="2022-02" db="EMBL/GenBank/DDBJ databases">
        <authorList>
            <person name="King R."/>
        </authorList>
    </citation>
    <scope>NUCLEOTIDE SEQUENCE</scope>
</reference>
<evidence type="ECO:0000313" key="2">
    <source>
        <dbReference type="EMBL" id="CAH1715785.1"/>
    </source>
</evidence>
<name>A0A9P0NBV7_APHGO</name>
<gene>
    <name evidence="2" type="ORF">APHIGO_LOCUS3296</name>
</gene>
<reference evidence="2" key="2">
    <citation type="submission" date="2022-10" db="EMBL/GenBank/DDBJ databases">
        <authorList>
            <consortium name="ENA_rothamsted_submissions"/>
            <consortium name="culmorum"/>
            <person name="King R."/>
        </authorList>
    </citation>
    <scope>NUCLEOTIDE SEQUENCE</scope>
</reference>
<organism evidence="2 3">
    <name type="scientific">Aphis gossypii</name>
    <name type="common">Cotton aphid</name>
    <dbReference type="NCBI Taxonomy" id="80765"/>
    <lineage>
        <taxon>Eukaryota</taxon>
        <taxon>Metazoa</taxon>
        <taxon>Ecdysozoa</taxon>
        <taxon>Arthropoda</taxon>
        <taxon>Hexapoda</taxon>
        <taxon>Insecta</taxon>
        <taxon>Pterygota</taxon>
        <taxon>Neoptera</taxon>
        <taxon>Paraneoptera</taxon>
        <taxon>Hemiptera</taxon>
        <taxon>Sternorrhyncha</taxon>
        <taxon>Aphidomorpha</taxon>
        <taxon>Aphidoidea</taxon>
        <taxon>Aphididae</taxon>
        <taxon>Aphidini</taxon>
        <taxon>Aphis</taxon>
        <taxon>Aphis</taxon>
    </lineage>
</organism>
<keyword evidence="3" id="KW-1185">Reference proteome</keyword>
<keyword evidence="1" id="KW-0472">Membrane</keyword>
<accession>A0A9P0NBV7</accession>
<evidence type="ECO:0000313" key="3">
    <source>
        <dbReference type="Proteomes" id="UP001154329"/>
    </source>
</evidence>
<keyword evidence="1" id="KW-0812">Transmembrane</keyword>